<dbReference type="AlphaFoldDB" id="A0A1C2DD17"/>
<reference evidence="4 5" key="1">
    <citation type="submission" date="2016-08" db="EMBL/GenBank/DDBJ databases">
        <title>Whole genome sequence of Mesorhizobium sp. strain UASWS1009 isolated from industrial sewage.</title>
        <authorList>
            <person name="Crovadore J."/>
            <person name="Calmin G."/>
            <person name="Chablais R."/>
            <person name="Cochard B."/>
            <person name="Lefort F."/>
        </authorList>
    </citation>
    <scope>NUCLEOTIDE SEQUENCE [LARGE SCALE GENOMIC DNA]</scope>
    <source>
        <strain evidence="4 5">UASWS1009</strain>
    </source>
</reference>
<dbReference type="InterPro" id="IPR027417">
    <property type="entry name" value="P-loop_NTPase"/>
</dbReference>
<dbReference type="Proteomes" id="UP000094412">
    <property type="component" value="Unassembled WGS sequence"/>
</dbReference>
<keyword evidence="1" id="KW-0547">Nucleotide-binding</keyword>
<dbReference type="GO" id="GO:0003678">
    <property type="term" value="F:DNA helicase activity"/>
    <property type="evidence" value="ECO:0007669"/>
    <property type="project" value="UniProtKB-ARBA"/>
</dbReference>
<evidence type="ECO:0000313" key="5">
    <source>
        <dbReference type="Proteomes" id="UP000094412"/>
    </source>
</evidence>
<name>A0A1C2DD17_9HYPH</name>
<protein>
    <submittedName>
        <fullName evidence="4">ATP-binding protein</fullName>
    </submittedName>
</protein>
<dbReference type="OrthoDB" id="1826980at2"/>
<dbReference type="InterPro" id="IPR050534">
    <property type="entry name" value="Coronavir_polyprotein_1ab"/>
</dbReference>
<proteinExistence type="predicted"/>
<dbReference type="RefSeq" id="WP_024922501.1">
    <property type="nucleotide sequence ID" value="NZ_MDEO01000036.1"/>
</dbReference>
<comment type="caution">
    <text evidence="4">The sequence shown here is derived from an EMBL/GenBank/DDBJ whole genome shotgun (WGS) entry which is preliminary data.</text>
</comment>
<evidence type="ECO:0000256" key="1">
    <source>
        <dbReference type="ARBA" id="ARBA00022741"/>
    </source>
</evidence>
<dbReference type="STRING" id="1566387.QV13_23870"/>
<dbReference type="CDD" id="cd18809">
    <property type="entry name" value="SF1_C_RecD"/>
    <property type="match status" value="1"/>
</dbReference>
<dbReference type="PANTHER" id="PTHR43788">
    <property type="entry name" value="DNA2/NAM7 HELICASE FAMILY MEMBER"/>
    <property type="match status" value="1"/>
</dbReference>
<accession>A0A1C2DD17</accession>
<gene>
    <name evidence="4" type="ORF">QV13_23870</name>
</gene>
<dbReference type="EMBL" id="MDEO01000036">
    <property type="protein sequence ID" value="OCX12639.1"/>
    <property type="molecule type" value="Genomic_DNA"/>
</dbReference>
<keyword evidence="5" id="KW-1185">Reference proteome</keyword>
<dbReference type="Pfam" id="PF13604">
    <property type="entry name" value="AAA_30"/>
    <property type="match status" value="1"/>
</dbReference>
<dbReference type="GO" id="GO:0005524">
    <property type="term" value="F:ATP binding"/>
    <property type="evidence" value="ECO:0007669"/>
    <property type="project" value="UniProtKB-KW"/>
</dbReference>
<dbReference type="InterPro" id="IPR027785">
    <property type="entry name" value="UvrD-like_helicase_C"/>
</dbReference>
<evidence type="ECO:0000259" key="3">
    <source>
        <dbReference type="Pfam" id="PF13538"/>
    </source>
</evidence>
<organism evidence="4 5">
    <name type="scientific">Mesorhizobium hungaricum</name>
    <dbReference type="NCBI Taxonomy" id="1566387"/>
    <lineage>
        <taxon>Bacteria</taxon>
        <taxon>Pseudomonadati</taxon>
        <taxon>Pseudomonadota</taxon>
        <taxon>Alphaproteobacteria</taxon>
        <taxon>Hyphomicrobiales</taxon>
        <taxon>Phyllobacteriaceae</taxon>
        <taxon>Mesorhizobium</taxon>
    </lineage>
</organism>
<evidence type="ECO:0000256" key="2">
    <source>
        <dbReference type="ARBA" id="ARBA00022840"/>
    </source>
</evidence>
<dbReference type="Pfam" id="PF13538">
    <property type="entry name" value="UvrD_C_2"/>
    <property type="match status" value="1"/>
</dbReference>
<keyword evidence="2 4" id="KW-0067">ATP-binding</keyword>
<dbReference type="SUPFAM" id="SSF52540">
    <property type="entry name" value="P-loop containing nucleoside triphosphate hydrolases"/>
    <property type="match status" value="1"/>
</dbReference>
<feature type="domain" description="UvrD-like helicase C-terminal" evidence="3">
    <location>
        <begin position="329"/>
        <end position="375"/>
    </location>
</feature>
<sequence length="376" mass="42001">MQWAPQQNEALSKAAAWLRLRYAPTFYLAGYAGTGKSTLATHIAEQEDGKVKFAAFTGKAARVMRQKGCVGAKTIHSLIYQGKYDANGMPLRDDDGNLILELNRSALDGVSLVIVDEVSMVNEELAKDLLSFDVPVLVLGDPAQLPPVSGHGYFTAGEPDYMLTDVHRQAKDSPIIRLASEIRTGGSYAPCDLDFLHICRREDLEQHRVTDADIVIVGKNVSRQRYNARLRELHGFTDPNPMVGESLICLRNDREKRIANGEIYKIVAKAKPGRSQSKKVLRYTVADPDSPERPEIEIRVRPEFFKPDSSADGIPWKQLIGTQRFTFGMAITAHKAQGSQWPKVCVFDESRAFGDDRRRWLYTAVTRAADHLTLVM</sequence>
<dbReference type="PANTHER" id="PTHR43788:SF6">
    <property type="entry name" value="DNA HELICASE B"/>
    <property type="match status" value="1"/>
</dbReference>
<evidence type="ECO:0000313" key="4">
    <source>
        <dbReference type="EMBL" id="OCX12639.1"/>
    </source>
</evidence>
<dbReference type="Gene3D" id="3.40.50.300">
    <property type="entry name" value="P-loop containing nucleotide triphosphate hydrolases"/>
    <property type="match status" value="2"/>
</dbReference>